<evidence type="ECO:0000259" key="1">
    <source>
        <dbReference type="Pfam" id="PF05076"/>
    </source>
</evidence>
<organism evidence="2 3">
    <name type="scientific">Streptomyces spiramenti</name>
    <dbReference type="NCBI Taxonomy" id="2720606"/>
    <lineage>
        <taxon>Bacteria</taxon>
        <taxon>Bacillati</taxon>
        <taxon>Actinomycetota</taxon>
        <taxon>Actinomycetes</taxon>
        <taxon>Kitasatosporales</taxon>
        <taxon>Streptomycetaceae</taxon>
        <taxon>Streptomyces</taxon>
    </lineage>
</organism>
<dbReference type="Proteomes" id="UP000746503">
    <property type="component" value="Unassembled WGS sequence"/>
</dbReference>
<accession>A0ABX1APG4</accession>
<sequence length="309" mass="33031">MNDNGPRGTCPRQACSPGQRRLIPAVRAGRPTHGAPEAPQVTTVSPVPAEVFTPRVRRACTWRVNCSNTPHVTRSGGRSPRPRAGERLRAARRLRPRCRSPRRAAASGTARRVGVVETRALVETALTDALGEPDARASVTFLGTDRIEVLRFTRDEPRPYVRYATLGMSDAPMADPTAVVADPDRGPRAELLLTLRPAPGAPVDRVLRALAVFAAGPQVEGVVVAPGASLDLGEPLWPGARFTSVLVGDPDPVPDVPLPAPAEPVRVLPLLPMTAHEAAWKRARGAEALHDRWSATATDLLDPLRSSAV</sequence>
<gene>
    <name evidence="2" type="ORF">HCJ92_22415</name>
</gene>
<evidence type="ECO:0000313" key="2">
    <source>
        <dbReference type="EMBL" id="NJP68962.1"/>
    </source>
</evidence>
<keyword evidence="3" id="KW-1185">Reference proteome</keyword>
<feature type="domain" description="Suppressor of fused-like" evidence="1">
    <location>
        <begin position="143"/>
        <end position="305"/>
    </location>
</feature>
<evidence type="ECO:0000313" key="3">
    <source>
        <dbReference type="Proteomes" id="UP000746503"/>
    </source>
</evidence>
<reference evidence="2 3" key="1">
    <citation type="submission" date="2020-03" db="EMBL/GenBank/DDBJ databases">
        <title>Draft genome of Streptomyces sp. ventii, isolated from the Axial Seamount in the Pacific Ocean, and resequencing of the two type strains Streptomyces lonarensis strain NCL 716 and Streptomyces bohaiensis strain 11A07.</title>
        <authorList>
            <person name="Loughran R.M."/>
            <person name="Pfannmuller K.M."/>
            <person name="Wasson B.J."/>
            <person name="Deadmond M.C."/>
            <person name="Paddock B.E."/>
            <person name="Koyack M.J."/>
            <person name="Gallegos D.A."/>
            <person name="Mitchell E.A."/>
            <person name="Ushijima B."/>
            <person name="Saw J.H."/>
            <person name="Mcphail K.L."/>
            <person name="Videau P."/>
        </authorList>
    </citation>
    <scope>NUCLEOTIDE SEQUENCE [LARGE SCALE GENOMIC DNA]</scope>
    <source>
        <strain evidence="3">5675061</strain>
    </source>
</reference>
<dbReference type="Pfam" id="PF05076">
    <property type="entry name" value="SUFU"/>
    <property type="match status" value="1"/>
</dbReference>
<protein>
    <submittedName>
        <fullName evidence="2">Suppressor of fused domain protein</fullName>
    </submittedName>
</protein>
<dbReference type="InterPro" id="IPR020941">
    <property type="entry name" value="SUFU-like_domain"/>
</dbReference>
<dbReference type="EMBL" id="JAAVJB010000320">
    <property type="protein sequence ID" value="NJP68962.1"/>
    <property type="molecule type" value="Genomic_DNA"/>
</dbReference>
<proteinExistence type="predicted"/>
<name>A0ABX1APG4_9ACTN</name>
<comment type="caution">
    <text evidence="2">The sequence shown here is derived from an EMBL/GenBank/DDBJ whole genome shotgun (WGS) entry which is preliminary data.</text>
</comment>